<dbReference type="InterPro" id="IPR036638">
    <property type="entry name" value="HLH_DNA-bd_sf"/>
</dbReference>
<dbReference type="GO" id="GO:0006357">
    <property type="term" value="P:regulation of transcription by RNA polymerase II"/>
    <property type="evidence" value="ECO:0000318"/>
    <property type="project" value="GO_Central"/>
</dbReference>
<dbReference type="InterPro" id="IPR002418">
    <property type="entry name" value="Tscrpt_reg_Myc"/>
</dbReference>
<dbReference type="OMA" id="FPYPLHD"/>
<dbReference type="FunCoup" id="B3S238">
    <property type="interactions" value="693"/>
</dbReference>
<dbReference type="GO" id="GO:0000978">
    <property type="term" value="F:RNA polymerase II cis-regulatory region sequence-specific DNA binding"/>
    <property type="evidence" value="ECO:0000318"/>
    <property type="project" value="GO_Central"/>
</dbReference>
<dbReference type="GO" id="GO:0000981">
    <property type="term" value="F:DNA-binding transcription factor activity, RNA polymerase II-specific"/>
    <property type="evidence" value="ECO:0000318"/>
    <property type="project" value="GO_Central"/>
</dbReference>
<dbReference type="SUPFAM" id="SSF47459">
    <property type="entry name" value="HLH, helix-loop-helix DNA-binding domain"/>
    <property type="match status" value="1"/>
</dbReference>
<dbReference type="AlphaFoldDB" id="B3S238"/>
<dbReference type="FunFam" id="4.10.280.10:FF:000019">
    <property type="entry name" value="Myc proto-oncogene protein"/>
    <property type="match status" value="1"/>
</dbReference>
<dbReference type="CDD" id="cd11400">
    <property type="entry name" value="bHLHzip_Myc"/>
    <property type="match status" value="1"/>
</dbReference>
<dbReference type="KEGG" id="tad:TRIADDRAFT_57914"/>
<dbReference type="InterPro" id="IPR050433">
    <property type="entry name" value="Myc_transcription_factors"/>
</dbReference>
<dbReference type="PIRSF" id="PIRSF001705">
    <property type="entry name" value="Myc_protein"/>
    <property type="match status" value="1"/>
</dbReference>
<dbReference type="EMBL" id="DS985247">
    <property type="protein sequence ID" value="EDV23047.1"/>
    <property type="molecule type" value="Genomic_DNA"/>
</dbReference>
<evidence type="ECO:0000256" key="1">
    <source>
        <dbReference type="ARBA" id="ARBA00023125"/>
    </source>
</evidence>
<gene>
    <name evidence="4" type="ORF">TRIADDRAFT_57914</name>
</gene>
<sequence>MAVHAEAFSNKLDFEPYGSYYMGEDSEDDNIWSCLDIMPTPPLSPARQQYITDTSSNYLADKLLQVTENLDFDNALIDMVGDTNSIFNGGSKLRSSLIQDCMWNAGICETDKKNLVNTNVSAFDTPCATPPRAEEFISTSDCVDPIAVFPYTLSDQGQQQFVEAQSDSEEEIDVVTVEKPNKRKLSSIELPQQHKVTEDLQSPTKRAKSPQISTKGKEACSPKGGLSVKPDIDNDVKRATHNVLERKRRNDLRYSFQTLRDQIPDLEDNERAPKVNILKKSTEYIKFLKEEESKLISMKETERERRKALLAKIDILKSKRN</sequence>
<dbReference type="RefSeq" id="XP_002113957.1">
    <property type="nucleotide sequence ID" value="XM_002113921.1"/>
</dbReference>
<dbReference type="SMART" id="SM00353">
    <property type="entry name" value="HLH"/>
    <property type="match status" value="1"/>
</dbReference>
<evidence type="ECO:0000313" key="4">
    <source>
        <dbReference type="EMBL" id="EDV23047.1"/>
    </source>
</evidence>
<dbReference type="Pfam" id="PF01056">
    <property type="entry name" value="Myc_N"/>
    <property type="match status" value="1"/>
</dbReference>
<protein>
    <recommendedName>
        <fullName evidence="3">BHLH domain-containing protein</fullName>
    </recommendedName>
</protein>
<feature type="region of interest" description="Disordered" evidence="2">
    <location>
        <begin position="197"/>
        <end position="231"/>
    </location>
</feature>
<dbReference type="eggNOG" id="KOG2483">
    <property type="taxonomic scope" value="Eukaryota"/>
</dbReference>
<evidence type="ECO:0000313" key="5">
    <source>
        <dbReference type="Proteomes" id="UP000009022"/>
    </source>
</evidence>
<dbReference type="PANTHER" id="PTHR45851">
    <property type="entry name" value="MYC PROTO-ONCOGENE"/>
    <property type="match status" value="1"/>
</dbReference>
<evidence type="ECO:0000259" key="3">
    <source>
        <dbReference type="PROSITE" id="PS50888"/>
    </source>
</evidence>
<dbReference type="PROSITE" id="PS50888">
    <property type="entry name" value="BHLH"/>
    <property type="match status" value="1"/>
</dbReference>
<keyword evidence="1" id="KW-0238">DNA-binding</keyword>
<dbReference type="Proteomes" id="UP000009022">
    <property type="component" value="Unassembled WGS sequence"/>
</dbReference>
<feature type="compositionally biased region" description="Polar residues" evidence="2">
    <location>
        <begin position="199"/>
        <end position="214"/>
    </location>
</feature>
<proteinExistence type="predicted"/>
<dbReference type="Pfam" id="PF00010">
    <property type="entry name" value="HLH"/>
    <property type="match status" value="1"/>
</dbReference>
<accession>B3S238</accession>
<dbReference type="GO" id="GO:0046983">
    <property type="term" value="F:protein dimerization activity"/>
    <property type="evidence" value="ECO:0007669"/>
    <property type="project" value="InterPro"/>
</dbReference>
<dbReference type="HOGENOM" id="CLU_052560_0_0_1"/>
<dbReference type="GeneID" id="6755488"/>
<evidence type="ECO:0000256" key="2">
    <source>
        <dbReference type="SAM" id="MobiDB-lite"/>
    </source>
</evidence>
<dbReference type="PRINTS" id="PR00044">
    <property type="entry name" value="LEUZIPPRMYC"/>
</dbReference>
<feature type="domain" description="BHLH" evidence="3">
    <location>
        <begin position="236"/>
        <end position="288"/>
    </location>
</feature>
<reference evidence="4 5" key="1">
    <citation type="journal article" date="2008" name="Nature">
        <title>The Trichoplax genome and the nature of placozoans.</title>
        <authorList>
            <person name="Srivastava M."/>
            <person name="Begovic E."/>
            <person name="Chapman J."/>
            <person name="Putnam N.H."/>
            <person name="Hellsten U."/>
            <person name="Kawashima T."/>
            <person name="Kuo A."/>
            <person name="Mitros T."/>
            <person name="Salamov A."/>
            <person name="Carpenter M.L."/>
            <person name="Signorovitch A.Y."/>
            <person name="Moreno M.A."/>
            <person name="Kamm K."/>
            <person name="Grimwood J."/>
            <person name="Schmutz J."/>
            <person name="Shapiro H."/>
            <person name="Grigoriev I.V."/>
            <person name="Buss L.W."/>
            <person name="Schierwater B."/>
            <person name="Dellaporta S.L."/>
            <person name="Rokhsar D.S."/>
        </authorList>
    </citation>
    <scope>NUCLEOTIDE SEQUENCE [LARGE SCALE GENOMIC DNA]</scope>
    <source>
        <strain evidence="4 5">Grell-BS-1999</strain>
    </source>
</reference>
<dbReference type="PhylomeDB" id="B3S238"/>
<organism evidence="4 5">
    <name type="scientific">Trichoplax adhaerens</name>
    <name type="common">Trichoplax reptans</name>
    <dbReference type="NCBI Taxonomy" id="10228"/>
    <lineage>
        <taxon>Eukaryota</taxon>
        <taxon>Metazoa</taxon>
        <taxon>Placozoa</taxon>
        <taxon>Uniplacotomia</taxon>
        <taxon>Trichoplacea</taxon>
        <taxon>Trichoplacidae</taxon>
        <taxon>Trichoplax</taxon>
    </lineage>
</organism>
<name>B3S238_TRIAD</name>
<dbReference type="InParanoid" id="B3S238"/>
<dbReference type="STRING" id="10228.B3S238"/>
<dbReference type="OrthoDB" id="5964374at2759"/>
<dbReference type="InterPro" id="IPR011598">
    <property type="entry name" value="bHLH_dom"/>
</dbReference>
<dbReference type="Gene3D" id="4.10.280.10">
    <property type="entry name" value="Helix-loop-helix DNA-binding domain"/>
    <property type="match status" value="1"/>
</dbReference>
<dbReference type="CTD" id="6755488"/>
<dbReference type="InterPro" id="IPR012682">
    <property type="entry name" value="Tscrpt_reg_Myc_N"/>
</dbReference>
<keyword evidence="5" id="KW-1185">Reference proteome</keyword>